<evidence type="ECO:0000256" key="5">
    <source>
        <dbReference type="ARBA" id="ARBA00022516"/>
    </source>
</evidence>
<evidence type="ECO:0000256" key="16">
    <source>
        <dbReference type="RuleBase" id="RU003694"/>
    </source>
</evidence>
<evidence type="ECO:0000256" key="1">
    <source>
        <dbReference type="ARBA" id="ARBA00005194"/>
    </source>
</evidence>
<protein>
    <recommendedName>
        <fullName evidence="4 14">3-oxoacyl-[acyl-carrier-protein] synthase 2</fullName>
        <ecNumber evidence="3 14">2.3.1.179</ecNumber>
    </recommendedName>
</protein>
<dbReference type="InterPro" id="IPR018201">
    <property type="entry name" value="Ketoacyl_synth_AS"/>
</dbReference>
<dbReference type="GO" id="GO:0005829">
    <property type="term" value="C:cytosol"/>
    <property type="evidence" value="ECO:0007669"/>
    <property type="project" value="TreeGrafter"/>
</dbReference>
<sequence length="415" mass="43975">MSKRVVITGLGVLSPVGNDLPTFWNNLINGKSGVGPVTQFDASDYPTRIAAEVKDFDPHKYLDRREARRMDRFVQFAVSASKDALKHAGLEMDREDPDRVGVYIGSGIGGLKTWEDEHKKLLEKGPRRVSPFFIPMMIANMAAGQVSITTGAKGPSSAAISACATGTHSIGDAAKIIQRGDADVMIAGGTEATITPMAFAGFCANQAMSRRNDEPEKASRPFDRERDGFVMGEGAGILILESLEHARARGAEIIAEVAGYGMSGDAHHLTAPAPEGEGAARAMKRALNDAGLNSEDVGYINAHGTSTDFNDKFETMAIKTVFGDHAYKLAVSSTKSMTGHLLGAAGGVEAIATALALKEGILPPTINYEHPDPDCDLDYVPNEARRVKVSAALSNSLGFGGHNATIALKAFDGTE</sequence>
<evidence type="ECO:0000313" key="19">
    <source>
        <dbReference type="Proteomes" id="UP000244240"/>
    </source>
</evidence>
<reference evidence="18 19" key="1">
    <citation type="submission" date="2018-04" db="EMBL/GenBank/DDBJ databases">
        <title>Genomic Encyclopedia of Archaeal and Bacterial Type Strains, Phase II (KMG-II): from individual species to whole genera.</title>
        <authorList>
            <person name="Goeker M."/>
        </authorList>
    </citation>
    <scope>NUCLEOTIDE SEQUENCE [LARGE SCALE GENOMIC DNA]</scope>
    <source>
        <strain evidence="18 19">DSM 45787</strain>
    </source>
</reference>
<dbReference type="InterPro" id="IPR016039">
    <property type="entry name" value="Thiolase-like"/>
</dbReference>
<evidence type="ECO:0000256" key="15">
    <source>
        <dbReference type="PIRSR" id="PIRSR000447-1"/>
    </source>
</evidence>
<dbReference type="InterPro" id="IPR014031">
    <property type="entry name" value="Ketoacyl_synth_C"/>
</dbReference>
<feature type="domain" description="Ketosynthase family 3 (KS3)" evidence="17">
    <location>
        <begin position="2"/>
        <end position="410"/>
    </location>
</feature>
<evidence type="ECO:0000256" key="8">
    <source>
        <dbReference type="ARBA" id="ARBA00023098"/>
    </source>
</evidence>
<dbReference type="EC" id="2.3.1.179" evidence="3 14"/>
<comment type="similarity">
    <text evidence="2 14 16">Belongs to the thiolase-like superfamily. Beta-ketoacyl-ACP synthases family.</text>
</comment>
<keyword evidence="8" id="KW-0443">Lipid metabolism</keyword>
<gene>
    <name evidence="18" type="ORF">C8P63_10750</name>
</gene>
<keyword evidence="10 14" id="KW-0012">Acyltransferase</keyword>
<keyword evidence="7" id="KW-0276">Fatty acid metabolism</keyword>
<comment type="catalytic activity">
    <reaction evidence="12 14">
        <text>(9Z)-hexadecenoyl-[ACP] + malonyl-[ACP] + H(+) = 3-oxo-(11Z)-octadecenoyl-[ACP] + holo-[ACP] + CO2</text>
        <dbReference type="Rhea" id="RHEA:55040"/>
        <dbReference type="Rhea" id="RHEA-COMP:9623"/>
        <dbReference type="Rhea" id="RHEA-COMP:9685"/>
        <dbReference type="Rhea" id="RHEA-COMP:10800"/>
        <dbReference type="Rhea" id="RHEA-COMP:14074"/>
        <dbReference type="ChEBI" id="CHEBI:15378"/>
        <dbReference type="ChEBI" id="CHEBI:16526"/>
        <dbReference type="ChEBI" id="CHEBI:64479"/>
        <dbReference type="ChEBI" id="CHEBI:78449"/>
        <dbReference type="ChEBI" id="CHEBI:83989"/>
        <dbReference type="ChEBI" id="CHEBI:138538"/>
        <dbReference type="EC" id="2.3.1.179"/>
    </reaction>
</comment>
<accession>A0A2T6BYV0</accession>
<dbReference type="InterPro" id="IPR020841">
    <property type="entry name" value="PKS_Beta-ketoAc_synthase_dom"/>
</dbReference>
<evidence type="ECO:0000259" key="17">
    <source>
        <dbReference type="PROSITE" id="PS52004"/>
    </source>
</evidence>
<dbReference type="RefSeq" id="WP_108022554.1">
    <property type="nucleotide sequence ID" value="NZ_QBKR01000007.1"/>
</dbReference>
<evidence type="ECO:0000256" key="3">
    <source>
        <dbReference type="ARBA" id="ARBA00012356"/>
    </source>
</evidence>
<dbReference type="Proteomes" id="UP000244240">
    <property type="component" value="Unassembled WGS sequence"/>
</dbReference>
<dbReference type="PIRSF" id="PIRSF000447">
    <property type="entry name" value="KAS_II"/>
    <property type="match status" value="1"/>
</dbReference>
<dbReference type="PROSITE" id="PS52004">
    <property type="entry name" value="KS3_2"/>
    <property type="match status" value="1"/>
</dbReference>
<comment type="function">
    <text evidence="11 14">Involved in the type II fatty acid elongation cycle. Catalyzes the elongation of a wide range of acyl-ACP by the addition of two carbons from malonyl-ACP to an acyl acceptor. Can efficiently catalyze the conversion of palmitoleoyl-ACP (cis-hexadec-9-enoyl-ACP) to cis-vaccenoyl-ACP (cis-octadec-11-enoyl-ACP), an essential step in the thermal regulation of fatty acid composition.</text>
</comment>
<comment type="caution">
    <text evidence="18">The sequence shown here is derived from an EMBL/GenBank/DDBJ whole genome shotgun (WGS) entry which is preliminary data.</text>
</comment>
<dbReference type="Pfam" id="PF02801">
    <property type="entry name" value="Ketoacyl-synt_C"/>
    <property type="match status" value="1"/>
</dbReference>
<dbReference type="GO" id="GO:0004315">
    <property type="term" value="F:3-oxoacyl-[acyl-carrier-protein] synthase activity"/>
    <property type="evidence" value="ECO:0007669"/>
    <property type="project" value="UniProtKB-UniRule"/>
</dbReference>
<evidence type="ECO:0000256" key="11">
    <source>
        <dbReference type="ARBA" id="ARBA00024006"/>
    </source>
</evidence>
<dbReference type="UniPathway" id="UPA00094"/>
<dbReference type="NCBIfam" id="TIGR03150">
    <property type="entry name" value="fabF"/>
    <property type="match status" value="1"/>
</dbReference>
<keyword evidence="6 14" id="KW-0808">Transferase</keyword>
<dbReference type="PANTHER" id="PTHR11712:SF336">
    <property type="entry name" value="3-OXOACYL-[ACYL-CARRIER-PROTEIN] SYNTHASE, MITOCHONDRIAL"/>
    <property type="match status" value="1"/>
</dbReference>
<evidence type="ECO:0000256" key="9">
    <source>
        <dbReference type="ARBA" id="ARBA00023160"/>
    </source>
</evidence>
<evidence type="ECO:0000256" key="13">
    <source>
        <dbReference type="ARBA" id="ARBA00047659"/>
    </source>
</evidence>
<evidence type="ECO:0000256" key="2">
    <source>
        <dbReference type="ARBA" id="ARBA00008467"/>
    </source>
</evidence>
<dbReference type="SMART" id="SM00825">
    <property type="entry name" value="PKS_KS"/>
    <property type="match status" value="1"/>
</dbReference>
<evidence type="ECO:0000256" key="6">
    <source>
        <dbReference type="ARBA" id="ARBA00022679"/>
    </source>
</evidence>
<dbReference type="SUPFAM" id="SSF53901">
    <property type="entry name" value="Thiolase-like"/>
    <property type="match status" value="2"/>
</dbReference>
<dbReference type="InterPro" id="IPR000794">
    <property type="entry name" value="Beta-ketoacyl_synthase"/>
</dbReference>
<dbReference type="FunFam" id="3.40.47.10:FF:000009">
    <property type="entry name" value="3-oxoacyl-[acyl-carrier-protein] synthase 2"/>
    <property type="match status" value="1"/>
</dbReference>
<dbReference type="PANTHER" id="PTHR11712">
    <property type="entry name" value="POLYKETIDE SYNTHASE-RELATED"/>
    <property type="match status" value="1"/>
</dbReference>
<name>A0A2T6BYV0_9BACL</name>
<dbReference type="OrthoDB" id="9808669at2"/>
<dbReference type="Pfam" id="PF00109">
    <property type="entry name" value="ketoacyl-synt"/>
    <property type="match status" value="1"/>
</dbReference>
<dbReference type="NCBIfam" id="NF004970">
    <property type="entry name" value="PRK06333.1"/>
    <property type="match status" value="1"/>
</dbReference>
<evidence type="ECO:0000313" key="18">
    <source>
        <dbReference type="EMBL" id="PTX61255.1"/>
    </source>
</evidence>
<evidence type="ECO:0000256" key="4">
    <source>
        <dbReference type="ARBA" id="ARBA00014657"/>
    </source>
</evidence>
<evidence type="ECO:0000256" key="7">
    <source>
        <dbReference type="ARBA" id="ARBA00022832"/>
    </source>
</evidence>
<keyword evidence="19" id="KW-1185">Reference proteome</keyword>
<dbReference type="Gene3D" id="3.40.47.10">
    <property type="match status" value="1"/>
</dbReference>
<dbReference type="GO" id="GO:0006633">
    <property type="term" value="P:fatty acid biosynthetic process"/>
    <property type="evidence" value="ECO:0007669"/>
    <property type="project" value="UniProtKB-UniRule"/>
</dbReference>
<keyword evidence="5 14" id="KW-0444">Lipid biosynthesis</keyword>
<comment type="pathway">
    <text evidence="1 14">Lipid metabolism; fatty acid biosynthesis.</text>
</comment>
<comment type="catalytic activity">
    <reaction evidence="13 14">
        <text>a fatty acyl-[ACP] + malonyl-[ACP] + H(+) = a 3-oxoacyl-[ACP] + holo-[ACP] + CO2</text>
        <dbReference type="Rhea" id="RHEA:22836"/>
        <dbReference type="Rhea" id="RHEA-COMP:9623"/>
        <dbReference type="Rhea" id="RHEA-COMP:9685"/>
        <dbReference type="Rhea" id="RHEA-COMP:9916"/>
        <dbReference type="Rhea" id="RHEA-COMP:14125"/>
        <dbReference type="ChEBI" id="CHEBI:15378"/>
        <dbReference type="ChEBI" id="CHEBI:16526"/>
        <dbReference type="ChEBI" id="CHEBI:64479"/>
        <dbReference type="ChEBI" id="CHEBI:78449"/>
        <dbReference type="ChEBI" id="CHEBI:78776"/>
        <dbReference type="ChEBI" id="CHEBI:138651"/>
    </reaction>
</comment>
<dbReference type="AlphaFoldDB" id="A0A2T6BYV0"/>
<evidence type="ECO:0000256" key="10">
    <source>
        <dbReference type="ARBA" id="ARBA00023315"/>
    </source>
</evidence>
<dbReference type="NCBIfam" id="NF005589">
    <property type="entry name" value="PRK07314.1"/>
    <property type="match status" value="1"/>
</dbReference>
<dbReference type="EMBL" id="QBKR01000007">
    <property type="protein sequence ID" value="PTX61255.1"/>
    <property type="molecule type" value="Genomic_DNA"/>
</dbReference>
<dbReference type="CDD" id="cd00834">
    <property type="entry name" value="KAS_I_II"/>
    <property type="match status" value="1"/>
</dbReference>
<dbReference type="InterPro" id="IPR017568">
    <property type="entry name" value="3-oxoacyl-ACP_synth-2"/>
</dbReference>
<evidence type="ECO:0000256" key="12">
    <source>
        <dbReference type="ARBA" id="ARBA00047318"/>
    </source>
</evidence>
<dbReference type="InterPro" id="IPR014030">
    <property type="entry name" value="Ketoacyl_synth_N"/>
</dbReference>
<organism evidence="18 19">
    <name type="scientific">Melghirimyces profundicolus</name>
    <dbReference type="NCBI Taxonomy" id="1242148"/>
    <lineage>
        <taxon>Bacteria</taxon>
        <taxon>Bacillati</taxon>
        <taxon>Bacillota</taxon>
        <taxon>Bacilli</taxon>
        <taxon>Bacillales</taxon>
        <taxon>Thermoactinomycetaceae</taxon>
        <taxon>Melghirimyces</taxon>
    </lineage>
</organism>
<keyword evidence="9 14" id="KW-0275">Fatty acid biosynthesis</keyword>
<dbReference type="PROSITE" id="PS00606">
    <property type="entry name" value="KS3_1"/>
    <property type="match status" value="1"/>
</dbReference>
<evidence type="ECO:0000256" key="14">
    <source>
        <dbReference type="PIRNR" id="PIRNR000447"/>
    </source>
</evidence>
<feature type="active site" description="For beta-ketoacyl synthase activity" evidence="15">
    <location>
        <position position="163"/>
    </location>
</feature>
<proteinExistence type="inferred from homology"/>